<dbReference type="GO" id="GO:0016829">
    <property type="term" value="F:lyase activity"/>
    <property type="evidence" value="ECO:0007669"/>
    <property type="project" value="UniProtKB-KW"/>
</dbReference>
<keyword evidence="6 11" id="KW-0456">Lyase</keyword>
<dbReference type="InterPro" id="IPR024083">
    <property type="entry name" value="Fumarase/histidase_N"/>
</dbReference>
<comment type="similarity">
    <text evidence="3 11">Belongs to the lyase 1 family. Adenylosuccinate lyase subfamily.</text>
</comment>
<dbReference type="CDD" id="cd01360">
    <property type="entry name" value="Adenylsuccinate_lyase_1"/>
    <property type="match status" value="1"/>
</dbReference>
<dbReference type="Gene3D" id="1.10.275.10">
    <property type="entry name" value="Fumarase/aspartase (N-terminal domain)"/>
    <property type="match status" value="1"/>
</dbReference>
<comment type="pathway">
    <text evidence="2 11">Purine metabolism; AMP biosynthesis via de novo pathway; AMP from IMP: step 2/2.</text>
</comment>
<evidence type="ECO:0000313" key="13">
    <source>
        <dbReference type="EMBL" id="BCD46123.1"/>
    </source>
</evidence>
<dbReference type="PANTHER" id="PTHR43172">
    <property type="entry name" value="ADENYLOSUCCINATE LYASE"/>
    <property type="match status" value="1"/>
</dbReference>
<dbReference type="EC" id="4.3.2.2" evidence="4 10"/>
<evidence type="ECO:0000256" key="11">
    <source>
        <dbReference type="RuleBase" id="RU361172"/>
    </source>
</evidence>
<dbReference type="SMART" id="SM00998">
    <property type="entry name" value="ADSL_C"/>
    <property type="match status" value="1"/>
</dbReference>
<name>A0ABM7KZY4_9HELI</name>
<evidence type="ECO:0000256" key="7">
    <source>
        <dbReference type="ARBA" id="ARBA00024477"/>
    </source>
</evidence>
<evidence type="ECO:0000256" key="1">
    <source>
        <dbReference type="ARBA" id="ARBA00004706"/>
    </source>
</evidence>
<dbReference type="Pfam" id="PF10397">
    <property type="entry name" value="ADSL_C"/>
    <property type="match status" value="1"/>
</dbReference>
<accession>A0ABM7KZY4</accession>
<dbReference type="PROSITE" id="PS00163">
    <property type="entry name" value="FUMARATE_LYASES"/>
    <property type="match status" value="1"/>
</dbReference>
<dbReference type="Gene3D" id="1.20.200.10">
    <property type="entry name" value="Fumarase/aspartase (Central domain)"/>
    <property type="match status" value="1"/>
</dbReference>
<comment type="catalytic activity">
    <reaction evidence="9">
        <text>N(6)-(1,2-dicarboxyethyl)-AMP = fumarate + AMP</text>
        <dbReference type="Rhea" id="RHEA:16853"/>
        <dbReference type="ChEBI" id="CHEBI:29806"/>
        <dbReference type="ChEBI" id="CHEBI:57567"/>
        <dbReference type="ChEBI" id="CHEBI:456215"/>
        <dbReference type="EC" id="4.3.2.2"/>
    </reaction>
    <physiologicalReaction direction="left-to-right" evidence="9">
        <dbReference type="Rhea" id="RHEA:16854"/>
    </physiologicalReaction>
</comment>
<dbReference type="InterPro" id="IPR022761">
    <property type="entry name" value="Fumarate_lyase_N"/>
</dbReference>
<feature type="domain" description="Adenylosuccinate lyase C-terminal" evidence="12">
    <location>
        <begin position="348"/>
        <end position="434"/>
    </location>
</feature>
<dbReference type="GeneID" id="56928627"/>
<evidence type="ECO:0000256" key="10">
    <source>
        <dbReference type="NCBIfam" id="TIGR00928"/>
    </source>
</evidence>
<evidence type="ECO:0000256" key="3">
    <source>
        <dbReference type="ARBA" id="ARBA00008273"/>
    </source>
</evidence>
<dbReference type="Proteomes" id="UP000509742">
    <property type="component" value="Chromosome"/>
</dbReference>
<organism evidence="13 14">
    <name type="scientific">Helicobacter suis</name>
    <dbReference type="NCBI Taxonomy" id="104628"/>
    <lineage>
        <taxon>Bacteria</taxon>
        <taxon>Pseudomonadati</taxon>
        <taxon>Campylobacterota</taxon>
        <taxon>Epsilonproteobacteria</taxon>
        <taxon>Campylobacterales</taxon>
        <taxon>Helicobacteraceae</taxon>
        <taxon>Helicobacter</taxon>
    </lineage>
</organism>
<sequence length="436" mass="49986">MLDRYSREGMLALWSLRNKFDTYLKVEKAVASAWYQLGLMSAVDCEKIQKAWFSLERIHTLEQTTKHDVIAFINAVCENLGDEARFFHYGITSSDCIDTALALLLQESLKIILKDLDALLAVLKKRAYEFKDTLIIGRSHGIHGEPLSFGLVWALWFDEMWRHMQSLKVVLEEVGVGMISGAMGNLAHIPLELEEITCTSLGLKVAPITNQVISRDRHAKMINAIALLASSCEKVVINIRHYQRTEVYEAEEYFSKGQKGSSAMPHKRNPVLSENITGLCRVIRGYCMPMMESVALWHERDISHSSVERFIFPDIFTTTDFMLDRLTTLLKNLVVYPENMQQNLEKTGGLIFSQRLLLELPKLGFSKEQSYTIIQENAAKVWKSLQQGKHTPDCFLHTLLKDPRLEKVDRSFLEECFDTSYYLKNTDQIFTRVFGI</sequence>
<evidence type="ECO:0000313" key="14">
    <source>
        <dbReference type="Proteomes" id="UP000509742"/>
    </source>
</evidence>
<dbReference type="InterPro" id="IPR000362">
    <property type="entry name" value="Fumarate_lyase_fam"/>
</dbReference>
<evidence type="ECO:0000259" key="12">
    <source>
        <dbReference type="SMART" id="SM00998"/>
    </source>
</evidence>
<evidence type="ECO:0000256" key="8">
    <source>
        <dbReference type="ARBA" id="ARBA00030717"/>
    </source>
</evidence>
<dbReference type="NCBIfam" id="TIGR00928">
    <property type="entry name" value="purB"/>
    <property type="match status" value="1"/>
</dbReference>
<dbReference type="InterPro" id="IPR008948">
    <property type="entry name" value="L-Aspartase-like"/>
</dbReference>
<reference evidence="13 14" key="1">
    <citation type="submission" date="2020-04" db="EMBL/GenBank/DDBJ databases">
        <title>Genomic analysis of gastric non-Helicobacter pylori Helicobacters isolated in Japan.</title>
        <authorList>
            <person name="Suzuki M."/>
            <person name="Rimbara E."/>
        </authorList>
    </citation>
    <scope>NUCLEOTIDE SEQUENCE [LARGE SCALE GENOMIC DNA]</scope>
    <source>
        <strain evidence="13 14">NHP19-0020</strain>
    </source>
</reference>
<dbReference type="InterPro" id="IPR019468">
    <property type="entry name" value="AdenyloSucc_lyase_C"/>
</dbReference>
<dbReference type="InterPro" id="IPR004769">
    <property type="entry name" value="Pur_lyase"/>
</dbReference>
<dbReference type="InterPro" id="IPR020557">
    <property type="entry name" value="Fumarate_lyase_CS"/>
</dbReference>
<dbReference type="EMBL" id="AP023036">
    <property type="protein sequence ID" value="BCD46123.1"/>
    <property type="molecule type" value="Genomic_DNA"/>
</dbReference>
<keyword evidence="11" id="KW-0658">Purine biosynthesis</keyword>
<keyword evidence="14" id="KW-1185">Reference proteome</keyword>
<evidence type="ECO:0000256" key="4">
    <source>
        <dbReference type="ARBA" id="ARBA00012339"/>
    </source>
</evidence>
<evidence type="ECO:0000256" key="9">
    <source>
        <dbReference type="ARBA" id="ARBA00049115"/>
    </source>
</evidence>
<dbReference type="RefSeq" id="WP_006565035.1">
    <property type="nucleotide sequence ID" value="NZ_AP023036.1"/>
</dbReference>
<evidence type="ECO:0000256" key="2">
    <source>
        <dbReference type="ARBA" id="ARBA00004734"/>
    </source>
</evidence>
<protein>
    <recommendedName>
        <fullName evidence="5 10">Adenylosuccinate lyase</fullName>
        <shortName evidence="11">ASL</shortName>
        <ecNumber evidence="4 10">4.3.2.2</ecNumber>
    </recommendedName>
    <alternativeName>
        <fullName evidence="8 11">Adenylosuccinase</fullName>
    </alternativeName>
</protein>
<dbReference type="Pfam" id="PF00206">
    <property type="entry name" value="Lyase_1"/>
    <property type="match status" value="1"/>
</dbReference>
<gene>
    <name evidence="13" type="primary">purB</name>
    <name evidence="13" type="ORF">NHP190020_11620</name>
</gene>
<evidence type="ECO:0000256" key="5">
    <source>
        <dbReference type="ARBA" id="ARBA00017058"/>
    </source>
</evidence>
<dbReference type="PANTHER" id="PTHR43172:SF1">
    <property type="entry name" value="ADENYLOSUCCINATE LYASE"/>
    <property type="match status" value="1"/>
</dbReference>
<dbReference type="PRINTS" id="PR00149">
    <property type="entry name" value="FUMRATELYASE"/>
</dbReference>
<comment type="pathway">
    <text evidence="1 11">Purine metabolism; IMP biosynthesis via de novo pathway; 5-amino-1-(5-phospho-D-ribosyl)imidazole-4-carboxamide from 5-amino-1-(5-phospho-D-ribosyl)imidazole-4-carboxylate: step 2/2.</text>
</comment>
<proteinExistence type="inferred from homology"/>
<dbReference type="Gene3D" id="1.10.40.30">
    <property type="entry name" value="Fumarase/aspartase (C-terminal domain)"/>
    <property type="match status" value="1"/>
</dbReference>
<comment type="catalytic activity">
    <reaction evidence="7">
        <text>(2S)-2-[5-amino-1-(5-phospho-beta-D-ribosyl)imidazole-4-carboxamido]succinate = 5-amino-1-(5-phospho-beta-D-ribosyl)imidazole-4-carboxamide + fumarate</text>
        <dbReference type="Rhea" id="RHEA:23920"/>
        <dbReference type="ChEBI" id="CHEBI:29806"/>
        <dbReference type="ChEBI" id="CHEBI:58443"/>
        <dbReference type="ChEBI" id="CHEBI:58475"/>
        <dbReference type="EC" id="4.3.2.2"/>
    </reaction>
    <physiologicalReaction direction="left-to-right" evidence="7">
        <dbReference type="Rhea" id="RHEA:23921"/>
    </physiologicalReaction>
</comment>
<dbReference type="SUPFAM" id="SSF48557">
    <property type="entry name" value="L-aspartase-like"/>
    <property type="match status" value="1"/>
</dbReference>
<evidence type="ECO:0000256" key="6">
    <source>
        <dbReference type="ARBA" id="ARBA00023239"/>
    </source>
</evidence>